<dbReference type="AlphaFoldDB" id="A0A3R9R2L0"/>
<name>A0A3R9R2L0_9CREN</name>
<dbReference type="InterPro" id="IPR029044">
    <property type="entry name" value="Nucleotide-diphossugar_trans"/>
</dbReference>
<sequence length="251" mass="28693">MLEAIALFLAGVHFGVPLAYYYYAKTKWLPKPWNIKIDENYRPKVTIILPTYNEEKIIKEKLENLYNQVYPKELMEIVIVDSSNDKTAEIVETWHNNNNDTKITLIRENERRGKASALNEALRHVNNDIVIIADADALWPENAVCEAVKWFSDPSVGAVSCLKKPMKQGFLGIEEGYRDYYNILRLAESKAFSTPVFHGELAAFRRELLLKINGFPTDIGADDSHTATKIASMGYRSITPEIWVNERVPKD</sequence>
<protein>
    <submittedName>
        <fullName evidence="5">Glycosyltransferase</fullName>
    </submittedName>
</protein>
<dbReference type="OrthoDB" id="43988at2157"/>
<gene>
    <name evidence="5" type="ORF">D6D85_10400</name>
</gene>
<evidence type="ECO:0000313" key="6">
    <source>
        <dbReference type="Proteomes" id="UP000277582"/>
    </source>
</evidence>
<keyword evidence="1" id="KW-0328">Glycosyltransferase</keyword>
<dbReference type="Gene3D" id="3.90.550.10">
    <property type="entry name" value="Spore Coat Polysaccharide Biosynthesis Protein SpsA, Chain A"/>
    <property type="match status" value="1"/>
</dbReference>
<keyword evidence="3" id="KW-0472">Membrane</keyword>
<evidence type="ECO:0000256" key="2">
    <source>
        <dbReference type="ARBA" id="ARBA00022679"/>
    </source>
</evidence>
<dbReference type="PANTHER" id="PTHR43630">
    <property type="entry name" value="POLY-BETA-1,6-N-ACETYL-D-GLUCOSAMINE SYNTHASE"/>
    <property type="match status" value="1"/>
</dbReference>
<keyword evidence="2 5" id="KW-0808">Transferase</keyword>
<keyword evidence="3" id="KW-1133">Transmembrane helix</keyword>
<dbReference type="PANTHER" id="PTHR43630:SF1">
    <property type="entry name" value="POLY-BETA-1,6-N-ACETYL-D-GLUCOSAMINE SYNTHASE"/>
    <property type="match status" value="1"/>
</dbReference>
<organism evidence="5 6">
    <name type="scientific">Candidatus Methanodesulfokora washburnensis</name>
    <dbReference type="NCBI Taxonomy" id="2478471"/>
    <lineage>
        <taxon>Archaea</taxon>
        <taxon>Thermoproteota</taxon>
        <taxon>Candidatus Korarchaeia</taxon>
        <taxon>Candidatus Korarchaeia incertae sedis</taxon>
        <taxon>Candidatus Methanodesulfokora</taxon>
    </lineage>
</organism>
<feature type="domain" description="Glycosyltransferase 2-like" evidence="4">
    <location>
        <begin position="46"/>
        <end position="209"/>
    </location>
</feature>
<evidence type="ECO:0000256" key="1">
    <source>
        <dbReference type="ARBA" id="ARBA00022676"/>
    </source>
</evidence>
<dbReference type="GO" id="GO:0016757">
    <property type="term" value="F:glycosyltransferase activity"/>
    <property type="evidence" value="ECO:0007669"/>
    <property type="project" value="UniProtKB-KW"/>
</dbReference>
<evidence type="ECO:0000256" key="3">
    <source>
        <dbReference type="SAM" id="Phobius"/>
    </source>
</evidence>
<dbReference type="SUPFAM" id="SSF53448">
    <property type="entry name" value="Nucleotide-diphospho-sugar transferases"/>
    <property type="match status" value="1"/>
</dbReference>
<dbReference type="Pfam" id="PF00535">
    <property type="entry name" value="Glycos_transf_2"/>
    <property type="match status" value="1"/>
</dbReference>
<reference evidence="5 6" key="1">
    <citation type="submission" date="2018-10" db="EMBL/GenBank/DDBJ databases">
        <title>Co-occurring genomic capacity for anaerobic methane metabolism and dissimilatory sulfite reduction discovered in the Korarchaeota.</title>
        <authorList>
            <person name="Mckay L.J."/>
            <person name="Dlakic M."/>
            <person name="Fields M.W."/>
            <person name="Delmont T.O."/>
            <person name="Eren A.M."/>
            <person name="Jay Z.J."/>
            <person name="Klingelsmith K.B."/>
            <person name="Rusch D.B."/>
            <person name="Inskeep W.P."/>
        </authorList>
    </citation>
    <scope>NUCLEOTIDE SEQUENCE [LARGE SCALE GENOMIC DNA]</scope>
    <source>
        <strain evidence="5 6">MDKW</strain>
    </source>
</reference>
<feature type="transmembrane region" description="Helical" evidence="3">
    <location>
        <begin position="6"/>
        <end position="23"/>
    </location>
</feature>
<proteinExistence type="predicted"/>
<evidence type="ECO:0000259" key="4">
    <source>
        <dbReference type="Pfam" id="PF00535"/>
    </source>
</evidence>
<keyword evidence="3" id="KW-0812">Transmembrane</keyword>
<dbReference type="EMBL" id="RCOS01000115">
    <property type="protein sequence ID" value="RSN73458.1"/>
    <property type="molecule type" value="Genomic_DNA"/>
</dbReference>
<evidence type="ECO:0000313" key="5">
    <source>
        <dbReference type="EMBL" id="RSN73458.1"/>
    </source>
</evidence>
<dbReference type="RefSeq" id="WP_125671906.1">
    <property type="nucleotide sequence ID" value="NZ_RCOS01000115.1"/>
</dbReference>
<dbReference type="InterPro" id="IPR001173">
    <property type="entry name" value="Glyco_trans_2-like"/>
</dbReference>
<feature type="non-terminal residue" evidence="5">
    <location>
        <position position="251"/>
    </location>
</feature>
<accession>A0A3R9R2L0</accession>
<comment type="caution">
    <text evidence="5">The sequence shown here is derived from an EMBL/GenBank/DDBJ whole genome shotgun (WGS) entry which is preliminary data.</text>
</comment>
<keyword evidence="6" id="KW-1185">Reference proteome</keyword>
<dbReference type="Proteomes" id="UP000277582">
    <property type="component" value="Unassembled WGS sequence"/>
</dbReference>